<keyword evidence="6" id="KW-0067">ATP-binding</keyword>
<evidence type="ECO:0000259" key="9">
    <source>
        <dbReference type="PROSITE" id="PS50011"/>
    </source>
</evidence>
<evidence type="ECO:0000256" key="3">
    <source>
        <dbReference type="ARBA" id="ARBA00022679"/>
    </source>
</evidence>
<dbReference type="SUPFAM" id="SSF56112">
    <property type="entry name" value="Protein kinase-like (PK-like)"/>
    <property type="match status" value="1"/>
</dbReference>
<dbReference type="GO" id="GO:0004674">
    <property type="term" value="F:protein serine/threonine kinase activity"/>
    <property type="evidence" value="ECO:0007669"/>
    <property type="project" value="UniProtKB-KW"/>
</dbReference>
<dbReference type="InterPro" id="IPR008271">
    <property type="entry name" value="Ser/Thr_kinase_AS"/>
</dbReference>
<comment type="caution">
    <text evidence="10">The sequence shown here is derived from an EMBL/GenBank/DDBJ whole genome shotgun (WGS) entry which is preliminary data.</text>
</comment>
<dbReference type="OrthoDB" id="248923at2759"/>
<dbReference type="InterPro" id="IPR051131">
    <property type="entry name" value="NEK_Ser/Thr_kinase_NIMA"/>
</dbReference>
<comment type="catalytic activity">
    <reaction evidence="7">
        <text>L-threonyl-[protein] + ATP = O-phospho-L-threonyl-[protein] + ADP + H(+)</text>
        <dbReference type="Rhea" id="RHEA:46608"/>
        <dbReference type="Rhea" id="RHEA-COMP:11060"/>
        <dbReference type="Rhea" id="RHEA-COMP:11605"/>
        <dbReference type="ChEBI" id="CHEBI:15378"/>
        <dbReference type="ChEBI" id="CHEBI:30013"/>
        <dbReference type="ChEBI" id="CHEBI:30616"/>
        <dbReference type="ChEBI" id="CHEBI:61977"/>
        <dbReference type="ChEBI" id="CHEBI:456216"/>
        <dbReference type="EC" id="2.7.11.1"/>
    </reaction>
</comment>
<comment type="catalytic activity">
    <reaction evidence="8">
        <text>L-seryl-[protein] + ATP = O-phospho-L-seryl-[protein] + ADP + H(+)</text>
        <dbReference type="Rhea" id="RHEA:17989"/>
        <dbReference type="Rhea" id="RHEA-COMP:9863"/>
        <dbReference type="Rhea" id="RHEA-COMP:11604"/>
        <dbReference type="ChEBI" id="CHEBI:15378"/>
        <dbReference type="ChEBI" id="CHEBI:29999"/>
        <dbReference type="ChEBI" id="CHEBI:30616"/>
        <dbReference type="ChEBI" id="CHEBI:83421"/>
        <dbReference type="ChEBI" id="CHEBI:456216"/>
        <dbReference type="EC" id="2.7.11.1"/>
    </reaction>
</comment>
<keyword evidence="2" id="KW-0723">Serine/threonine-protein kinase</keyword>
<evidence type="ECO:0000313" key="11">
    <source>
        <dbReference type="Proteomes" id="UP000324800"/>
    </source>
</evidence>
<dbReference type="Pfam" id="PF00069">
    <property type="entry name" value="Pkinase"/>
    <property type="match status" value="1"/>
</dbReference>
<dbReference type="EC" id="2.7.11.1" evidence="1"/>
<keyword evidence="5 10" id="KW-0418">Kinase</keyword>
<protein>
    <recommendedName>
        <fullName evidence="1">non-specific serine/threonine protein kinase</fullName>
        <ecNumber evidence="1">2.7.11.1</ecNumber>
    </recommendedName>
</protein>
<dbReference type="PROSITE" id="PS00108">
    <property type="entry name" value="PROTEIN_KINASE_ST"/>
    <property type="match status" value="1"/>
</dbReference>
<sequence>MDYCDKLTFKHLIEEHAKKMTYIPEEEILNYLAMITMGLAEMHRKFIIHFDLKPENIFLFGDKYVKIGDFGTSVSLGSDKNKVKKLVGTQYYVSPEMLDGEPCNMSTDIWSLGVILYQLIQLHLPFDASNLIDLSSKIRRGIPAVPFQQMKCSQQLKEIVQWLLEPDPSKRPTAVQLLEHSLLKERAQRLFMQVPPSLRLVDEKLIYVRPGEEKDDINKYQLNMGQHLHGIQYI</sequence>
<proteinExistence type="predicted"/>
<dbReference type="PROSITE" id="PS50011">
    <property type="entry name" value="PROTEIN_KINASE_DOM"/>
    <property type="match status" value="1"/>
</dbReference>
<accession>A0A5J4VS77</accession>
<reference evidence="10 11" key="1">
    <citation type="submission" date="2019-03" db="EMBL/GenBank/DDBJ databases">
        <title>Single cell metagenomics reveals metabolic interactions within the superorganism composed of flagellate Streblomastix strix and complex community of Bacteroidetes bacteria on its surface.</title>
        <authorList>
            <person name="Treitli S.C."/>
            <person name="Kolisko M."/>
            <person name="Husnik F."/>
            <person name="Keeling P."/>
            <person name="Hampl V."/>
        </authorList>
    </citation>
    <scope>NUCLEOTIDE SEQUENCE [LARGE SCALE GENOMIC DNA]</scope>
    <source>
        <strain evidence="10">ST1C</strain>
    </source>
</reference>
<evidence type="ECO:0000256" key="2">
    <source>
        <dbReference type="ARBA" id="ARBA00022527"/>
    </source>
</evidence>
<feature type="domain" description="Protein kinase" evidence="9">
    <location>
        <begin position="1"/>
        <end position="183"/>
    </location>
</feature>
<keyword evidence="4" id="KW-0547">Nucleotide-binding</keyword>
<dbReference type="InterPro" id="IPR011009">
    <property type="entry name" value="Kinase-like_dom_sf"/>
</dbReference>
<evidence type="ECO:0000313" key="10">
    <source>
        <dbReference type="EMBL" id="KAA6385173.1"/>
    </source>
</evidence>
<dbReference type="PANTHER" id="PTHR44899">
    <property type="entry name" value="CAMK FAMILY PROTEIN KINASE"/>
    <property type="match status" value="1"/>
</dbReference>
<dbReference type="EMBL" id="SNRW01005384">
    <property type="protein sequence ID" value="KAA6385173.1"/>
    <property type="molecule type" value="Genomic_DNA"/>
</dbReference>
<evidence type="ECO:0000256" key="5">
    <source>
        <dbReference type="ARBA" id="ARBA00022777"/>
    </source>
</evidence>
<dbReference type="PANTHER" id="PTHR44899:SF3">
    <property type="entry name" value="SERINE_THREONINE-PROTEIN KINASE NEK1"/>
    <property type="match status" value="1"/>
</dbReference>
<evidence type="ECO:0000256" key="8">
    <source>
        <dbReference type="ARBA" id="ARBA00048679"/>
    </source>
</evidence>
<dbReference type="SMART" id="SM00220">
    <property type="entry name" value="S_TKc"/>
    <property type="match status" value="1"/>
</dbReference>
<gene>
    <name evidence="10" type="ORF">EZS28_019302</name>
</gene>
<evidence type="ECO:0000256" key="4">
    <source>
        <dbReference type="ARBA" id="ARBA00022741"/>
    </source>
</evidence>
<dbReference type="InterPro" id="IPR000719">
    <property type="entry name" value="Prot_kinase_dom"/>
</dbReference>
<dbReference type="Proteomes" id="UP000324800">
    <property type="component" value="Unassembled WGS sequence"/>
</dbReference>
<evidence type="ECO:0000256" key="6">
    <source>
        <dbReference type="ARBA" id="ARBA00022840"/>
    </source>
</evidence>
<keyword evidence="3" id="KW-0808">Transferase</keyword>
<evidence type="ECO:0000256" key="7">
    <source>
        <dbReference type="ARBA" id="ARBA00047899"/>
    </source>
</evidence>
<dbReference type="Gene3D" id="1.10.510.10">
    <property type="entry name" value="Transferase(Phosphotransferase) domain 1"/>
    <property type="match status" value="1"/>
</dbReference>
<organism evidence="10 11">
    <name type="scientific">Streblomastix strix</name>
    <dbReference type="NCBI Taxonomy" id="222440"/>
    <lineage>
        <taxon>Eukaryota</taxon>
        <taxon>Metamonada</taxon>
        <taxon>Preaxostyla</taxon>
        <taxon>Oxymonadida</taxon>
        <taxon>Streblomastigidae</taxon>
        <taxon>Streblomastix</taxon>
    </lineage>
</organism>
<evidence type="ECO:0000256" key="1">
    <source>
        <dbReference type="ARBA" id="ARBA00012513"/>
    </source>
</evidence>
<dbReference type="AlphaFoldDB" id="A0A5J4VS77"/>
<dbReference type="GO" id="GO:0005524">
    <property type="term" value="F:ATP binding"/>
    <property type="evidence" value="ECO:0007669"/>
    <property type="project" value="UniProtKB-KW"/>
</dbReference>
<name>A0A5J4VS77_9EUKA</name>